<organism evidence="3 4">
    <name type="scientific">Lophiotrema nucula</name>
    <dbReference type="NCBI Taxonomy" id="690887"/>
    <lineage>
        <taxon>Eukaryota</taxon>
        <taxon>Fungi</taxon>
        <taxon>Dikarya</taxon>
        <taxon>Ascomycota</taxon>
        <taxon>Pezizomycotina</taxon>
        <taxon>Dothideomycetes</taxon>
        <taxon>Pleosporomycetidae</taxon>
        <taxon>Pleosporales</taxon>
        <taxon>Lophiotremataceae</taxon>
        <taxon>Lophiotrema</taxon>
    </lineage>
</organism>
<proteinExistence type="predicted"/>
<keyword evidence="4" id="KW-1185">Reference proteome</keyword>
<feature type="region of interest" description="Disordered" evidence="2">
    <location>
        <begin position="342"/>
        <end position="396"/>
    </location>
</feature>
<dbReference type="EMBL" id="ML977317">
    <property type="protein sequence ID" value="KAF2118533.1"/>
    <property type="molecule type" value="Genomic_DNA"/>
</dbReference>
<dbReference type="AlphaFoldDB" id="A0A6A5ZI38"/>
<accession>A0A6A5ZI38</accession>
<reference evidence="3" key="1">
    <citation type="journal article" date="2020" name="Stud. Mycol.">
        <title>101 Dothideomycetes genomes: a test case for predicting lifestyles and emergence of pathogens.</title>
        <authorList>
            <person name="Haridas S."/>
            <person name="Albert R."/>
            <person name="Binder M."/>
            <person name="Bloem J."/>
            <person name="Labutti K."/>
            <person name="Salamov A."/>
            <person name="Andreopoulos B."/>
            <person name="Baker S."/>
            <person name="Barry K."/>
            <person name="Bills G."/>
            <person name="Bluhm B."/>
            <person name="Cannon C."/>
            <person name="Castanera R."/>
            <person name="Culley D."/>
            <person name="Daum C."/>
            <person name="Ezra D."/>
            <person name="Gonzalez J."/>
            <person name="Henrissat B."/>
            <person name="Kuo A."/>
            <person name="Liang C."/>
            <person name="Lipzen A."/>
            <person name="Lutzoni F."/>
            <person name="Magnuson J."/>
            <person name="Mondo S."/>
            <person name="Nolan M."/>
            <person name="Ohm R."/>
            <person name="Pangilinan J."/>
            <person name="Park H.-J."/>
            <person name="Ramirez L."/>
            <person name="Alfaro M."/>
            <person name="Sun H."/>
            <person name="Tritt A."/>
            <person name="Yoshinaga Y."/>
            <person name="Zwiers L.-H."/>
            <person name="Turgeon B."/>
            <person name="Goodwin S."/>
            <person name="Spatafora J."/>
            <person name="Crous P."/>
            <person name="Grigoriev I."/>
        </authorList>
    </citation>
    <scope>NUCLEOTIDE SEQUENCE</scope>
    <source>
        <strain evidence="3">CBS 627.86</strain>
    </source>
</reference>
<feature type="compositionally biased region" description="Basic and acidic residues" evidence="2">
    <location>
        <begin position="374"/>
        <end position="390"/>
    </location>
</feature>
<feature type="compositionally biased region" description="Basic and acidic residues" evidence="2">
    <location>
        <begin position="8"/>
        <end position="24"/>
    </location>
</feature>
<dbReference type="OrthoDB" id="3684136at2759"/>
<dbReference type="Proteomes" id="UP000799770">
    <property type="component" value="Unassembled WGS sequence"/>
</dbReference>
<feature type="compositionally biased region" description="Basic and acidic residues" evidence="2">
    <location>
        <begin position="63"/>
        <end position="78"/>
    </location>
</feature>
<feature type="coiled-coil region" evidence="1">
    <location>
        <begin position="569"/>
        <end position="603"/>
    </location>
</feature>
<keyword evidence="1" id="KW-0175">Coiled coil</keyword>
<feature type="region of interest" description="Disordered" evidence="2">
    <location>
        <begin position="1"/>
        <end position="78"/>
    </location>
</feature>
<protein>
    <submittedName>
        <fullName evidence="3">Uncharacterized protein</fullName>
    </submittedName>
</protein>
<feature type="region of interest" description="Disordered" evidence="2">
    <location>
        <begin position="454"/>
        <end position="505"/>
    </location>
</feature>
<evidence type="ECO:0000313" key="3">
    <source>
        <dbReference type="EMBL" id="KAF2118533.1"/>
    </source>
</evidence>
<gene>
    <name evidence="3" type="ORF">BDV96DRAFT_630028</name>
</gene>
<evidence type="ECO:0000313" key="4">
    <source>
        <dbReference type="Proteomes" id="UP000799770"/>
    </source>
</evidence>
<name>A0A6A5ZI38_9PLEO</name>
<feature type="compositionally biased region" description="Polar residues" evidence="2">
    <location>
        <begin position="458"/>
        <end position="471"/>
    </location>
</feature>
<sequence>MSNSHHSNKGERKSRFTELFRNPEPEGMPAFLQRFRRDKNNKNQSNKGKQKVLVPSETQIQQESRDVDSRPYKRMGDRRKATWLQKQINRRPLTAVMEKSETGWMQELPVGKDPQRGWWNGVMDESIYEPISEYAKRFPLPPRTREDAEERNTEAESIHERLAELEANESTPAVYAHGGRSDARKSTVNLGQGGPLDHGSPIRDDSGEDGGDEDSLYKDPTPPRSSQSYPGEDARDEDSVYKDPTPPRSLSFHYVPVPEETTISTRQFEELDQQGERRALITELVGPDGAPALYVFRYQDGTKSYLVADSRGSLVEVLEEEILGKENEVGLEDILEAKERQHELAQSADARRSSTKSKENDLGLEKSLQAGVEQKGESRRVDSAHRHQETSEGETLTWDSALHQILASENLDPLMREAFQHDVDAGIRGVSHEQSGLVPNFSYPIASARWYDRLGDQRSPSTSPESSQQLPNGILPPEGPRRLTTKEEHNERHRLPSGLPTDSEVEEYRLLPSSDLSTPESLEEHMRRQDFTIATQAKLIKTLHATIDDITPKLEQLELVEIPLTKYMHEKKDEALQHQQALIQELREEVVDLKIAADFANKIVAGCWNREHELWRWTVELSRRSKPVKRGWFGILFGRPKTRATDEELGDGSLPEDYEENVFGQGPDPSSAKMRTRNLQGNVERRDSTMGSRGRAGDGTLLKKEVAAVIDVAAQNLSVLKQDVREMVDLIKGCKARTTGIQEIERNGRCDIEVRRDGTTVRDV</sequence>
<evidence type="ECO:0000256" key="2">
    <source>
        <dbReference type="SAM" id="MobiDB-lite"/>
    </source>
</evidence>
<evidence type="ECO:0000256" key="1">
    <source>
        <dbReference type="SAM" id="Coils"/>
    </source>
</evidence>
<feature type="region of interest" description="Disordered" evidence="2">
    <location>
        <begin position="162"/>
        <end position="253"/>
    </location>
</feature>
<feature type="compositionally biased region" description="Basic and acidic residues" evidence="2">
    <location>
        <begin position="342"/>
        <end position="364"/>
    </location>
</feature>
<feature type="compositionally biased region" description="Basic and acidic residues" evidence="2">
    <location>
        <begin position="479"/>
        <end position="494"/>
    </location>
</feature>